<keyword evidence="2" id="KW-1185">Reference proteome</keyword>
<reference evidence="1 2" key="2">
    <citation type="submission" date="2019-05" db="EMBL/GenBank/DDBJ databases">
        <authorList>
            <person name="Lianzixin W."/>
        </authorList>
    </citation>
    <scope>NUCLEOTIDE SEQUENCE [LARGE SCALE GENOMIC DNA]</scope>
    <source>
        <strain evidence="1 2">EC11</strain>
    </source>
</reference>
<dbReference type="Proteomes" id="UP000817854">
    <property type="component" value="Unassembled WGS sequence"/>
</dbReference>
<protein>
    <recommendedName>
        <fullName evidence="3">TonB-dependent receptor SusC</fullName>
    </recommendedName>
</protein>
<evidence type="ECO:0008006" key="3">
    <source>
        <dbReference type="Google" id="ProtNLM"/>
    </source>
</evidence>
<comment type="caution">
    <text evidence="1">The sequence shown here is derived from an EMBL/GenBank/DDBJ whole genome shotgun (WGS) entry which is preliminary data.</text>
</comment>
<accession>A0ABX0IV82</accession>
<dbReference type="Pfam" id="PF13715">
    <property type="entry name" value="CarbopepD_reg_2"/>
    <property type="match status" value="1"/>
</dbReference>
<sequence>MSNKVNISIPAPCHENWHTMTLVEKGKFCTSCQKNITDFTKSSDSQIIEAIHKDTNLCGRFLISQLDRTIEKTSLKRKNWLALATLTSLLSFGMQEIFAQGNPIKIEKTDKKFEFDQTKKKLSQESIITGTINDELGPLSSAQINVKGTNNYVISDFNGTFSIKASLGDILIVTYVGYKTHEEIISTKKEYIINLKSDIITEDQTIIVAGGICIRRTFFGRIFYKIGNLFR</sequence>
<proteinExistence type="predicted"/>
<evidence type="ECO:0000313" key="2">
    <source>
        <dbReference type="Proteomes" id="UP000817854"/>
    </source>
</evidence>
<dbReference type="InterPro" id="IPR008969">
    <property type="entry name" value="CarboxyPept-like_regulatory"/>
</dbReference>
<gene>
    <name evidence="1" type="ORF">FIA58_013700</name>
</gene>
<reference evidence="1 2" key="3">
    <citation type="submission" date="2020-02" db="EMBL/GenBank/DDBJ databases">
        <title>Flavobacterium profundi sp. nov., isolated from a deep-sea seamount.</title>
        <authorList>
            <person name="Zhang D.-C."/>
        </authorList>
    </citation>
    <scope>NUCLEOTIDE SEQUENCE [LARGE SCALE GENOMIC DNA]</scope>
    <source>
        <strain evidence="1 2">EC11</strain>
    </source>
</reference>
<organism evidence="1 2">
    <name type="scientific">Flavobacterium jejuense</name>
    <dbReference type="NCBI Taxonomy" id="1544455"/>
    <lineage>
        <taxon>Bacteria</taxon>
        <taxon>Pseudomonadati</taxon>
        <taxon>Bacteroidota</taxon>
        <taxon>Flavobacteriia</taxon>
        <taxon>Flavobacteriales</taxon>
        <taxon>Flavobacteriaceae</taxon>
        <taxon>Flavobacterium</taxon>
    </lineage>
</organism>
<dbReference type="RefSeq" id="WP_140963055.1">
    <property type="nucleotide sequence ID" value="NZ_VEVQ02000009.1"/>
</dbReference>
<evidence type="ECO:0000313" key="1">
    <source>
        <dbReference type="EMBL" id="NHN26734.1"/>
    </source>
</evidence>
<name>A0ABX0IV82_9FLAO</name>
<dbReference type="EMBL" id="VEVQ02000009">
    <property type="protein sequence ID" value="NHN26734.1"/>
    <property type="molecule type" value="Genomic_DNA"/>
</dbReference>
<dbReference type="SUPFAM" id="SSF49464">
    <property type="entry name" value="Carboxypeptidase regulatory domain-like"/>
    <property type="match status" value="1"/>
</dbReference>
<reference evidence="2" key="1">
    <citation type="submission" date="2019-05" db="EMBL/GenBank/DDBJ databases">
        <title>Flavobacterium profundi sp. nov., isolated from a deep-sea seamount.</title>
        <authorList>
            <person name="Zhang D.-C."/>
        </authorList>
    </citation>
    <scope>NUCLEOTIDE SEQUENCE [LARGE SCALE GENOMIC DNA]</scope>
    <source>
        <strain evidence="2">EC11</strain>
    </source>
</reference>